<proteinExistence type="inferred from homology"/>
<evidence type="ECO:0000256" key="4">
    <source>
        <dbReference type="ARBA" id="ARBA00023054"/>
    </source>
</evidence>
<dbReference type="GeneID" id="106752188"/>
<evidence type="ECO:0000313" key="15">
    <source>
        <dbReference type="Proteomes" id="UP000515204"/>
    </source>
</evidence>
<dbReference type="RefSeq" id="XP_014489201.1">
    <property type="nucleotide sequence ID" value="XM_014633715.1"/>
</dbReference>
<dbReference type="AlphaFoldDB" id="A0A6P3YDM4"/>
<dbReference type="PANTHER" id="PTHR21625">
    <property type="entry name" value="NYD-SP28 PROTEIN"/>
    <property type="match status" value="1"/>
</dbReference>
<evidence type="ECO:0000256" key="13">
    <source>
        <dbReference type="SAM" id="Coils"/>
    </source>
</evidence>
<feature type="domain" description="Dynein regulatory complex protein 1/2 N-terminal" evidence="14">
    <location>
        <begin position="16"/>
        <end position="115"/>
    </location>
</feature>
<reference evidence="16" key="1">
    <citation type="submission" date="2025-08" db="UniProtKB">
        <authorList>
            <consortium name="RefSeq"/>
        </authorList>
    </citation>
    <scope>IDENTIFICATION</scope>
</reference>
<evidence type="ECO:0000256" key="2">
    <source>
        <dbReference type="ARBA" id="ARBA00022490"/>
    </source>
</evidence>
<comment type="subcellular location">
    <subcellularLocation>
        <location evidence="1">Cytoplasm</location>
        <location evidence="1">Cytoskeleton</location>
        <location evidence="1">Flagellum axoneme</location>
    </subcellularLocation>
    <subcellularLocation>
        <location evidence="8">Cytoplasm</location>
        <location evidence="8">Cytoskeleton</location>
        <location evidence="8">Flagellum basal body</location>
    </subcellularLocation>
</comment>
<keyword evidence="3" id="KW-0282">Flagellum</keyword>
<dbReference type="InterPro" id="IPR039505">
    <property type="entry name" value="DRC1/2_N"/>
</dbReference>
<keyword evidence="7" id="KW-0966">Cell projection</keyword>
<dbReference type="KEGG" id="dqu:106752188"/>
<name>A0A6P3YDM4_DINQU</name>
<dbReference type="InterPro" id="IPR039750">
    <property type="entry name" value="DRC1/DRC2"/>
</dbReference>
<organism evidence="15 16">
    <name type="scientific">Dinoponera quadriceps</name>
    <name type="common">South American ant</name>
    <dbReference type="NCBI Taxonomy" id="609295"/>
    <lineage>
        <taxon>Eukaryota</taxon>
        <taxon>Metazoa</taxon>
        <taxon>Ecdysozoa</taxon>
        <taxon>Arthropoda</taxon>
        <taxon>Hexapoda</taxon>
        <taxon>Insecta</taxon>
        <taxon>Pterygota</taxon>
        <taxon>Neoptera</taxon>
        <taxon>Endopterygota</taxon>
        <taxon>Hymenoptera</taxon>
        <taxon>Apocrita</taxon>
        <taxon>Aculeata</taxon>
        <taxon>Formicoidea</taxon>
        <taxon>Formicidae</taxon>
        <taxon>Ponerinae</taxon>
        <taxon>Ponerini</taxon>
        <taxon>Dinoponera</taxon>
    </lineage>
</organism>
<gene>
    <name evidence="16" type="primary">LOC106752188</name>
</gene>
<comment type="function">
    <text evidence="12">Component of the nexin-dynein regulatory complex (N-DRC), a key regulator of ciliary/flagellar motility which maintains the alignment and integrity of the distal axoneme and regulates microtubule sliding in motile axonemes. Plays a critical role in the assembly of N-DRC and also stabilizes the assembly of multiple inner dynein arms and radial spokes. Coassembles with DRC1 to form a central scaffold needed for assembly of the N-DRC and its attachment to the outer doublet microtubules.</text>
</comment>
<keyword evidence="15" id="KW-1185">Reference proteome</keyword>
<evidence type="ECO:0000313" key="16">
    <source>
        <dbReference type="RefSeq" id="XP_014489201.1"/>
    </source>
</evidence>
<keyword evidence="6" id="KW-0206">Cytoskeleton</keyword>
<evidence type="ECO:0000256" key="10">
    <source>
        <dbReference type="ARBA" id="ARBA00040899"/>
    </source>
</evidence>
<keyword evidence="2" id="KW-0963">Cytoplasm</keyword>
<dbReference type="GO" id="GO:0003352">
    <property type="term" value="P:regulation of cilium movement"/>
    <property type="evidence" value="ECO:0007669"/>
    <property type="project" value="TreeGrafter"/>
</dbReference>
<keyword evidence="5" id="KW-0969">Cilium</keyword>
<evidence type="ECO:0000256" key="6">
    <source>
        <dbReference type="ARBA" id="ARBA00023212"/>
    </source>
</evidence>
<evidence type="ECO:0000256" key="12">
    <source>
        <dbReference type="ARBA" id="ARBA00045865"/>
    </source>
</evidence>
<evidence type="ECO:0000256" key="9">
    <source>
        <dbReference type="ARBA" id="ARBA00038424"/>
    </source>
</evidence>
<evidence type="ECO:0000256" key="1">
    <source>
        <dbReference type="ARBA" id="ARBA00004611"/>
    </source>
</evidence>
<evidence type="ECO:0000256" key="8">
    <source>
        <dbReference type="ARBA" id="ARBA00037841"/>
    </source>
</evidence>
<accession>A0A6P3YDM4</accession>
<dbReference type="PANTHER" id="PTHR21625:SF0">
    <property type="entry name" value="DYNEIN REGULATORY COMPLEX SUBUNIT 2"/>
    <property type="match status" value="1"/>
</dbReference>
<evidence type="ECO:0000259" key="14">
    <source>
        <dbReference type="Pfam" id="PF14772"/>
    </source>
</evidence>
<dbReference type="GO" id="GO:0070286">
    <property type="term" value="P:axonemal dynein complex assembly"/>
    <property type="evidence" value="ECO:0007669"/>
    <property type="project" value="InterPro"/>
</dbReference>
<protein>
    <recommendedName>
        <fullName evidence="10">Dynein regulatory complex subunit 2</fullName>
    </recommendedName>
    <alternativeName>
        <fullName evidence="11">Coiled-coil domain-containing protein 65</fullName>
    </alternativeName>
</protein>
<evidence type="ECO:0000256" key="5">
    <source>
        <dbReference type="ARBA" id="ARBA00023069"/>
    </source>
</evidence>
<evidence type="ECO:0000256" key="11">
    <source>
        <dbReference type="ARBA" id="ARBA00041517"/>
    </source>
</evidence>
<dbReference type="OrthoDB" id="7760980at2759"/>
<keyword evidence="4 13" id="KW-0175">Coiled coil</keyword>
<comment type="similarity">
    <text evidence="9">Belongs to the DRC2 family.</text>
</comment>
<feature type="coiled-coil region" evidence="13">
    <location>
        <begin position="112"/>
        <end position="143"/>
    </location>
</feature>
<dbReference type="GO" id="GO:0005858">
    <property type="term" value="C:axonemal dynein complex"/>
    <property type="evidence" value="ECO:0007669"/>
    <property type="project" value="InterPro"/>
</dbReference>
<sequence length="504" mass="58543">MMTKELAARIAAAGRKARQEARQREAEERAKMLRKQAVMREIELGALNTKRYRTLWREMMMRIKMPQITADVEIAWRNFERAVDIKDYRISFLMDALYEAEEQYQRNVRSHAEIIDRLLEKCRKRMQREEREYQRILAEAVSQADAKVAKINHQWNEDEIFLESITRGIERQREGSLDNIKSITLSNVINLTLLHFLCLKIPTCALFGFTFIFTRVADWKSQFEIGVIHMMTIIAVDANNLIITISTKSDRIVNSKSIYHFFYLANIFANSSFPRLSVETRHSSGTKDRRKCYETLKEKDEKDRKVIAQQLTRTANFFEEIRNLRGKIATYDAAAEKDISEIRTEHDFFQNTYWAMKNRSLSGEQSPQGLSVRSLATFSRKSSFATVAKFVSTIGPEIGTRPVNGTVTLNDSLLKETQNDHLEQTKDQDQLKIMTMEYNKVMRRLGQLVTKGKRLLTLMQICRKYETQEEKVVPFGYCTQVEDSSTFSSQQASVSDLDVAHQVI</sequence>
<dbReference type="Pfam" id="PF14772">
    <property type="entry name" value="NYD-SP28"/>
    <property type="match status" value="1"/>
</dbReference>
<dbReference type="GO" id="GO:0060285">
    <property type="term" value="P:cilium-dependent cell motility"/>
    <property type="evidence" value="ECO:0007669"/>
    <property type="project" value="TreeGrafter"/>
</dbReference>
<dbReference type="Proteomes" id="UP000515204">
    <property type="component" value="Unplaced"/>
</dbReference>
<evidence type="ECO:0000256" key="3">
    <source>
        <dbReference type="ARBA" id="ARBA00022846"/>
    </source>
</evidence>
<evidence type="ECO:0000256" key="7">
    <source>
        <dbReference type="ARBA" id="ARBA00023273"/>
    </source>
</evidence>